<organism evidence="3 4">
    <name type="scientific">Sorangium cellulosum</name>
    <name type="common">Polyangium cellulosum</name>
    <dbReference type="NCBI Taxonomy" id="56"/>
    <lineage>
        <taxon>Bacteria</taxon>
        <taxon>Pseudomonadati</taxon>
        <taxon>Myxococcota</taxon>
        <taxon>Polyangia</taxon>
        <taxon>Polyangiales</taxon>
        <taxon>Polyangiaceae</taxon>
        <taxon>Sorangium</taxon>
    </lineage>
</organism>
<dbReference type="SUPFAM" id="SSF53474">
    <property type="entry name" value="alpha/beta-Hydrolases"/>
    <property type="match status" value="1"/>
</dbReference>
<dbReference type="OrthoDB" id="5522031at2"/>
<dbReference type="GO" id="GO:0006629">
    <property type="term" value="P:lipid metabolic process"/>
    <property type="evidence" value="ECO:0007669"/>
    <property type="project" value="InterPro"/>
</dbReference>
<proteinExistence type="predicted"/>
<dbReference type="InterPro" id="IPR002921">
    <property type="entry name" value="Fungal_lipase-type"/>
</dbReference>
<dbReference type="Gene3D" id="3.40.50.1820">
    <property type="entry name" value="alpha/beta hydrolase"/>
    <property type="match status" value="1"/>
</dbReference>
<reference evidence="3 4" key="1">
    <citation type="submission" date="2015-09" db="EMBL/GenBank/DDBJ databases">
        <title>Sorangium comparison.</title>
        <authorList>
            <person name="Zaburannyi N."/>
            <person name="Bunk B."/>
            <person name="Overmann J."/>
            <person name="Mueller R."/>
        </authorList>
    </citation>
    <scope>NUCLEOTIDE SEQUENCE [LARGE SCALE GENOMIC DNA]</scope>
    <source>
        <strain evidence="3 4">So ce26</strain>
    </source>
</reference>
<dbReference type="PANTHER" id="PTHR46086:SF3">
    <property type="entry name" value="TRIACYLGLYCEROL LIPASE OBL1"/>
    <property type="match status" value="1"/>
</dbReference>
<dbReference type="EMBL" id="CP012673">
    <property type="protein sequence ID" value="AUX44613.1"/>
    <property type="molecule type" value="Genomic_DNA"/>
</dbReference>
<feature type="domain" description="Fungal lipase-type" evidence="2">
    <location>
        <begin position="229"/>
        <end position="306"/>
    </location>
</feature>
<feature type="region of interest" description="Disordered" evidence="1">
    <location>
        <begin position="198"/>
        <end position="221"/>
    </location>
</feature>
<name>A0A2L0EZA3_SORCE</name>
<dbReference type="AlphaFoldDB" id="A0A2L0EZA3"/>
<accession>A0A2L0EZA3</accession>
<dbReference type="Pfam" id="PF01764">
    <property type="entry name" value="Lipase_3"/>
    <property type="match status" value="1"/>
</dbReference>
<evidence type="ECO:0000256" key="1">
    <source>
        <dbReference type="SAM" id="MobiDB-lite"/>
    </source>
</evidence>
<evidence type="ECO:0000313" key="4">
    <source>
        <dbReference type="Proteomes" id="UP000238348"/>
    </source>
</evidence>
<evidence type="ECO:0000259" key="2">
    <source>
        <dbReference type="Pfam" id="PF01764"/>
    </source>
</evidence>
<evidence type="ECO:0000313" key="3">
    <source>
        <dbReference type="EMBL" id="AUX44613.1"/>
    </source>
</evidence>
<dbReference type="InterPro" id="IPR044819">
    <property type="entry name" value="OBL-like"/>
</dbReference>
<dbReference type="InterPro" id="IPR029058">
    <property type="entry name" value="AB_hydrolase_fold"/>
</dbReference>
<dbReference type="GO" id="GO:0004806">
    <property type="term" value="F:triacylglycerol lipase activity"/>
    <property type="evidence" value="ECO:0007669"/>
    <property type="project" value="InterPro"/>
</dbReference>
<dbReference type="PANTHER" id="PTHR46086">
    <property type="entry name" value="ALPHA/BETA-HYDROLASES SUPERFAMILY PROTEIN"/>
    <property type="match status" value="1"/>
</dbReference>
<sequence length="391" mass="42728">MIIQGVRIARPERNAEEAETPEVSQRAEGAPARDQRAISDYMLSVREGVHDRNIANFLGIASSWSYSDIDTFARLMHRRSVVRYNETVGVTNANPALFVDTTAYLVQSADKKLAILAFRGTGLQNTVNWLTDASAKPDAFLTAGHVHGGFYRAALVLWPTLSSLLGSALSGDSICEAAKKERASVQDCIQACRAYGEADQPGAPGRDTPEALRGSGRPCSPTERNKLEALYVTGHSLGGALAVVAAALLHVDPSMEGIRRKLRGVYTYGQPMVGFSDFTTRFDEEFGRKLFRHVYGKDIVPCLPPRTTGKFVHFGREFGAEDGGWMYRSKSASQVRTFLGSTLVGLLATIRTQLSGLPLLQWLPTRYSWGDHSPVNYLRASQTVPPGSEFA</sequence>
<dbReference type="Proteomes" id="UP000238348">
    <property type="component" value="Chromosome"/>
</dbReference>
<protein>
    <recommendedName>
        <fullName evidence="2">Fungal lipase-type domain-containing protein</fullName>
    </recommendedName>
</protein>
<feature type="region of interest" description="Disordered" evidence="1">
    <location>
        <begin position="10"/>
        <end position="32"/>
    </location>
</feature>
<dbReference type="RefSeq" id="WP_104983113.1">
    <property type="nucleotide sequence ID" value="NZ_CP012673.1"/>
</dbReference>
<gene>
    <name evidence="3" type="ORF">SOCE26_060790</name>
</gene>